<comment type="caution">
    <text evidence="2">The sequence shown here is derived from an EMBL/GenBank/DDBJ whole genome shotgun (WGS) entry which is preliminary data.</text>
</comment>
<protein>
    <submittedName>
        <fullName evidence="2">Uncharacterized protein</fullName>
    </submittedName>
</protein>
<feature type="region of interest" description="Disordered" evidence="1">
    <location>
        <begin position="74"/>
        <end position="98"/>
    </location>
</feature>
<dbReference type="Proteomes" id="UP001142489">
    <property type="component" value="Unassembled WGS sequence"/>
</dbReference>
<dbReference type="AlphaFoldDB" id="A0A9Q0Y8T8"/>
<evidence type="ECO:0000313" key="2">
    <source>
        <dbReference type="EMBL" id="KAJ7345952.1"/>
    </source>
</evidence>
<evidence type="ECO:0000313" key="3">
    <source>
        <dbReference type="Proteomes" id="UP001142489"/>
    </source>
</evidence>
<name>A0A9Q0Y8T8_9SAUR</name>
<dbReference type="OrthoDB" id="6706212at2759"/>
<accession>A0A9Q0Y8T8</accession>
<keyword evidence="3" id="KW-1185">Reference proteome</keyword>
<gene>
    <name evidence="2" type="ORF">JRQ81_001902</name>
</gene>
<proteinExistence type="predicted"/>
<dbReference type="EMBL" id="JAPFRF010000001">
    <property type="protein sequence ID" value="KAJ7345952.1"/>
    <property type="molecule type" value="Genomic_DNA"/>
</dbReference>
<evidence type="ECO:0000256" key="1">
    <source>
        <dbReference type="SAM" id="MobiDB-lite"/>
    </source>
</evidence>
<reference evidence="2" key="1">
    <citation type="journal article" date="2023" name="DNA Res.">
        <title>Chromosome-level genome assembly of Phrynocephalus forsythii using third-generation DNA sequencing and Hi-C analysis.</title>
        <authorList>
            <person name="Qi Y."/>
            <person name="Zhao W."/>
            <person name="Zhao Y."/>
            <person name="Niu C."/>
            <person name="Cao S."/>
            <person name="Zhang Y."/>
        </authorList>
    </citation>
    <scope>NUCLEOTIDE SEQUENCE</scope>
    <source>
        <tissue evidence="2">Muscle</tissue>
    </source>
</reference>
<organism evidence="2 3">
    <name type="scientific">Phrynocephalus forsythii</name>
    <dbReference type="NCBI Taxonomy" id="171643"/>
    <lineage>
        <taxon>Eukaryota</taxon>
        <taxon>Metazoa</taxon>
        <taxon>Chordata</taxon>
        <taxon>Craniata</taxon>
        <taxon>Vertebrata</taxon>
        <taxon>Euteleostomi</taxon>
        <taxon>Lepidosauria</taxon>
        <taxon>Squamata</taxon>
        <taxon>Bifurcata</taxon>
        <taxon>Unidentata</taxon>
        <taxon>Episquamata</taxon>
        <taxon>Toxicofera</taxon>
        <taxon>Iguania</taxon>
        <taxon>Acrodonta</taxon>
        <taxon>Agamidae</taxon>
        <taxon>Agaminae</taxon>
        <taxon>Phrynocephalus</taxon>
    </lineage>
</organism>
<sequence length="98" mass="10954">MAALYFGMQGVLSATVSQAAKSFVPFRTSTRQFHSSCRVWGELQTKPQVPPVNARSSCHQCFLLYKDAFREETSENNEASAGEESSQPARLKKLKQHC</sequence>
<feature type="compositionally biased region" description="Low complexity" evidence="1">
    <location>
        <begin position="76"/>
        <end position="86"/>
    </location>
</feature>